<reference evidence="1 2" key="1">
    <citation type="submission" date="2019-09" db="EMBL/GenBank/DDBJ databases">
        <title>Screening of Novel Bioactive Compounds from Soil-Associated.</title>
        <authorList>
            <person name="Zhao S."/>
        </authorList>
    </citation>
    <scope>NUCLEOTIDE SEQUENCE [LARGE SCALE GENOMIC DNA]</scope>
    <source>
        <strain evidence="1 2">HIT-DPA4</strain>
    </source>
</reference>
<comment type="caution">
    <text evidence="1">The sequence shown here is derived from an EMBL/GenBank/DDBJ whole genome shotgun (WGS) entry which is preliminary data.</text>
</comment>
<dbReference type="Proteomes" id="UP000442707">
    <property type="component" value="Unassembled WGS sequence"/>
</dbReference>
<dbReference type="EMBL" id="VZRB01000050">
    <property type="protein sequence ID" value="KAB1139918.1"/>
    <property type="molecule type" value="Genomic_DNA"/>
</dbReference>
<protein>
    <submittedName>
        <fullName evidence="1">Uncharacterized protein</fullName>
    </submittedName>
</protein>
<accession>A0A6H9UPL7</accession>
<evidence type="ECO:0000313" key="1">
    <source>
        <dbReference type="EMBL" id="KAB1139918.1"/>
    </source>
</evidence>
<name>A0A6H9UPL7_9ACTN</name>
<evidence type="ECO:0000313" key="2">
    <source>
        <dbReference type="Proteomes" id="UP000442707"/>
    </source>
</evidence>
<keyword evidence="2" id="KW-1185">Reference proteome</keyword>
<proteinExistence type="predicted"/>
<dbReference type="AlphaFoldDB" id="A0A6H9UPL7"/>
<dbReference type="RefSeq" id="WP_150957936.1">
    <property type="nucleotide sequence ID" value="NZ_VZRB01000050.1"/>
</dbReference>
<organism evidence="1 2">
    <name type="scientific">Streptomyces luteolifulvus</name>
    <dbReference type="NCBI Taxonomy" id="2615112"/>
    <lineage>
        <taxon>Bacteria</taxon>
        <taxon>Bacillati</taxon>
        <taxon>Actinomycetota</taxon>
        <taxon>Actinomycetes</taxon>
        <taxon>Kitasatosporales</taxon>
        <taxon>Streptomycetaceae</taxon>
        <taxon>Streptomyces</taxon>
    </lineage>
</organism>
<gene>
    <name evidence="1" type="ORF">F7R91_38135</name>
</gene>
<sequence length="95" mass="9530">MADPRLATAADGAAGVAAGLDRPWLEAEQGRRPSSRPESELLAGVGATVVDVQVVSLGPGAGSLRPGAETSVPVEGASTPVGWNLPGLFVQDLDL</sequence>